<reference evidence="2 3" key="1">
    <citation type="submission" date="2017-04" db="EMBL/GenBank/DDBJ databases">
        <authorList>
            <person name="Afonso C.L."/>
            <person name="Miller P.J."/>
            <person name="Scott M.A."/>
            <person name="Spackman E."/>
            <person name="Goraichik I."/>
            <person name="Dimitrov K.M."/>
            <person name="Suarez D.L."/>
            <person name="Swayne D.E."/>
        </authorList>
    </citation>
    <scope>NUCLEOTIDE SEQUENCE [LARGE SCALE GENOMIC DNA]</scope>
    <source>
        <strain evidence="2 3">DSM 3385</strain>
    </source>
</reference>
<dbReference type="RefSeq" id="WP_084066949.1">
    <property type="nucleotide sequence ID" value="NZ_FWXY01000002.1"/>
</dbReference>
<dbReference type="PANTHER" id="PTHR33608:SF6">
    <property type="entry name" value="BLL2464 PROTEIN"/>
    <property type="match status" value="1"/>
</dbReference>
<name>A0A1W1ZGY3_9BACT</name>
<dbReference type="PANTHER" id="PTHR33608">
    <property type="entry name" value="BLL2464 PROTEIN"/>
    <property type="match status" value="1"/>
</dbReference>
<dbReference type="AlphaFoldDB" id="A0A1W1ZGY3"/>
<dbReference type="InterPro" id="IPR036465">
    <property type="entry name" value="vWFA_dom_sf"/>
</dbReference>
<evidence type="ECO:0000313" key="3">
    <source>
        <dbReference type="Proteomes" id="UP000192418"/>
    </source>
</evidence>
<dbReference type="EMBL" id="FWXY01000002">
    <property type="protein sequence ID" value="SMC47739.1"/>
    <property type="molecule type" value="Genomic_DNA"/>
</dbReference>
<dbReference type="Gene3D" id="3.40.50.410">
    <property type="entry name" value="von Willebrand factor, type A domain"/>
    <property type="match status" value="1"/>
</dbReference>
<dbReference type="SUPFAM" id="SSF53300">
    <property type="entry name" value="vWA-like"/>
    <property type="match status" value="1"/>
</dbReference>
<organism evidence="2 3">
    <name type="scientific">Desulfocicer vacuolatum DSM 3385</name>
    <dbReference type="NCBI Taxonomy" id="1121400"/>
    <lineage>
        <taxon>Bacteria</taxon>
        <taxon>Pseudomonadati</taxon>
        <taxon>Thermodesulfobacteriota</taxon>
        <taxon>Desulfobacteria</taxon>
        <taxon>Desulfobacterales</taxon>
        <taxon>Desulfobacteraceae</taxon>
        <taxon>Desulfocicer</taxon>
    </lineage>
</organism>
<accession>A0A1W1ZGY3</accession>
<dbReference type="InterPro" id="IPR002881">
    <property type="entry name" value="DUF58"/>
</dbReference>
<keyword evidence="3" id="KW-1185">Reference proteome</keyword>
<dbReference type="STRING" id="1121400.SAMN02746065_102297"/>
<dbReference type="OrthoDB" id="9776116at2"/>
<protein>
    <recommendedName>
        <fullName evidence="1">DUF58 domain-containing protein</fullName>
    </recommendedName>
</protein>
<evidence type="ECO:0000259" key="1">
    <source>
        <dbReference type="Pfam" id="PF01882"/>
    </source>
</evidence>
<gene>
    <name evidence="2" type="ORF">SAMN02746065_102297</name>
</gene>
<evidence type="ECO:0000313" key="2">
    <source>
        <dbReference type="EMBL" id="SMC47739.1"/>
    </source>
</evidence>
<sequence>MVPEDIIKKIKRIHIKGSRTVNTLMAGQYRSVFRGSGIEFEEVREYSPGDDVKAIDWKVSARLGRPFIKLYREERESIVILLVDMSASQRFGTFSGLKLEKAAEAASVLAFSAIKNNDKVGAIFFTDRVEKYIPPKKGSSHIWRLIREMFTFEPQGQGTDIRAALEYLATVSRKKSLAFIISDFIAPDVAKGLRTARHRHELIGVIISDSGEFNLPSRGIVTMAGLETGEKWVLDAGNPQVRHQYIQWKKDQLTDIETALTRARVDYFHMPTDQSVADVLTLFFRQREKRMR</sequence>
<proteinExistence type="predicted"/>
<dbReference type="Proteomes" id="UP000192418">
    <property type="component" value="Unassembled WGS sequence"/>
</dbReference>
<dbReference type="Pfam" id="PF01882">
    <property type="entry name" value="DUF58"/>
    <property type="match status" value="1"/>
</dbReference>
<feature type="domain" description="DUF58" evidence="1">
    <location>
        <begin position="42"/>
        <end position="252"/>
    </location>
</feature>